<keyword evidence="4" id="KW-1185">Reference proteome</keyword>
<evidence type="ECO:0000313" key="3">
    <source>
        <dbReference type="EMBL" id="CAG5119772.1"/>
    </source>
</evidence>
<feature type="domain" description="Coiled-coil protein 142 C-terminal" evidence="2">
    <location>
        <begin position="506"/>
        <end position="972"/>
    </location>
</feature>
<dbReference type="EMBL" id="CAJHNH020000776">
    <property type="protein sequence ID" value="CAG5119772.1"/>
    <property type="molecule type" value="Genomic_DNA"/>
</dbReference>
<gene>
    <name evidence="3" type="ORF">CUNI_LOCUS5330</name>
</gene>
<dbReference type="InterPro" id="IPR026700">
    <property type="entry name" value="CCDC142"/>
</dbReference>
<feature type="region of interest" description="Disordered" evidence="1">
    <location>
        <begin position="433"/>
        <end position="480"/>
    </location>
</feature>
<dbReference type="Pfam" id="PF14923">
    <property type="entry name" value="CCDC142"/>
    <property type="match status" value="1"/>
</dbReference>
<evidence type="ECO:0000256" key="1">
    <source>
        <dbReference type="SAM" id="MobiDB-lite"/>
    </source>
</evidence>
<protein>
    <recommendedName>
        <fullName evidence="2">Coiled-coil protein 142 C-terminal domain-containing protein</fullName>
    </recommendedName>
</protein>
<sequence>MSQLKFKGRGALLKARQPPIHMLGKHTPVDEDEPPDVPVQAFGFDTDSDNSSSFVTTFDAADAEDASKYLRKAFNILQPGYHACKRMPEMDGGYFSHCPRGVPLGQQYSNLRILMEERAQLELLKDCLLRVKFTQIFVEELEGLVHMECRTAHTLRHGGCAEPAVTKVYCLNALCEDLRLHVAHWNSIKQRLNTNHWLQQKLGHLCLQLQHIMQVLTSSILKAVHNLDQLIHIGFEVFAHCNMDTVTPEMMWNITRGLEDFNIIVNGLKLNYQVNKSQMYGMDYLLAVSDNHSCLANLPIQKPLRIIPFTKVLSILASERSKYAAKLTHKFFTSNEDFLHMVNTGNLPAFDWGDYLPHQNQPHSMMVQSDTSDYHTLTASSASLTAAYVHVGSIRAPDMSGLASPLIQFSQKEQEFAESFLLIVCNSTSLLRKHDPQKPHRVHHGSKQVDSKSTMSPVVGRPPRVQFQGDTPVMSRTDSQRKTVSWVDNADNSIRTAVVAHYMDSLWTQFGRNLDLYLDEPAWIGRNCLLHSEMGSLLLFNDAVIAVLRNMIDHVCCKNIFPVASVQPLLGVMFRLHALSAYGAWDALLSAYLASETTDKCQPCLLNSESYSTCTGRILRNMYSPLMSMLQEINRCFPQNLDDTAQRPSVDLGVCVGVTLRVLMTCRLALSWCTMKIQHLLSSWSVHQYLFLTHSDLKLLVDCTKSMSSLLQSLNFSEEHFVIKVADSLCVCQIALLQEQIGQVNAQMQSLSGSTMKSFIEKYSEHALNFFQESLLPARAWKKKLLPEESAEPSSYTVNAVESLLVPIVQGISKLSTATQIGVISLVTMSFCNTWLGIILKEKIRFSLWGAVQLGIDFEYVRTQIGQMVANEEVRQSVTDLPIFQQMRGIVFLLKRQPSQKQSSSRLMDNIMCDSASAVPSPDVPSADARTITPVSTGSTTLGNGMHKSNTGAQLSQEEEDINTVPNVQEWLALRTIGGSKPWKFPACFARSSSDD</sequence>
<name>A0A8S3YW18_9EUPU</name>
<dbReference type="PANTHER" id="PTHR21436:SF2">
    <property type="entry name" value="COILED-COIL DOMAIN-CONTAINING PROTEIN 142"/>
    <property type="match status" value="1"/>
</dbReference>
<dbReference type="OrthoDB" id="6579237at2759"/>
<dbReference type="Proteomes" id="UP000678393">
    <property type="component" value="Unassembled WGS sequence"/>
</dbReference>
<organism evidence="3 4">
    <name type="scientific">Candidula unifasciata</name>
    <dbReference type="NCBI Taxonomy" id="100452"/>
    <lineage>
        <taxon>Eukaryota</taxon>
        <taxon>Metazoa</taxon>
        <taxon>Spiralia</taxon>
        <taxon>Lophotrochozoa</taxon>
        <taxon>Mollusca</taxon>
        <taxon>Gastropoda</taxon>
        <taxon>Heterobranchia</taxon>
        <taxon>Euthyneura</taxon>
        <taxon>Panpulmonata</taxon>
        <taxon>Eupulmonata</taxon>
        <taxon>Stylommatophora</taxon>
        <taxon>Helicina</taxon>
        <taxon>Helicoidea</taxon>
        <taxon>Geomitridae</taxon>
        <taxon>Candidula</taxon>
    </lineage>
</organism>
<reference evidence="3" key="1">
    <citation type="submission" date="2021-04" db="EMBL/GenBank/DDBJ databases">
        <authorList>
            <consortium name="Molecular Ecology Group"/>
        </authorList>
    </citation>
    <scope>NUCLEOTIDE SEQUENCE</scope>
</reference>
<dbReference type="InterPro" id="IPR055350">
    <property type="entry name" value="CCDC142_C"/>
</dbReference>
<proteinExistence type="predicted"/>
<evidence type="ECO:0000259" key="2">
    <source>
        <dbReference type="Pfam" id="PF14923"/>
    </source>
</evidence>
<dbReference type="PANTHER" id="PTHR21436">
    <property type="entry name" value="COILED-COIL DOMAIN-CONTAINING PROTEIN 142"/>
    <property type="match status" value="1"/>
</dbReference>
<accession>A0A8S3YW18</accession>
<evidence type="ECO:0000313" key="4">
    <source>
        <dbReference type="Proteomes" id="UP000678393"/>
    </source>
</evidence>
<dbReference type="AlphaFoldDB" id="A0A8S3YW18"/>
<comment type="caution">
    <text evidence="3">The sequence shown here is derived from an EMBL/GenBank/DDBJ whole genome shotgun (WGS) entry which is preliminary data.</text>
</comment>